<dbReference type="Gene3D" id="3.30.70.270">
    <property type="match status" value="1"/>
</dbReference>
<evidence type="ECO:0000313" key="8">
    <source>
        <dbReference type="Proteomes" id="UP000623967"/>
    </source>
</evidence>
<keyword evidence="3 4" id="KW-0472">Membrane</keyword>
<dbReference type="CDD" id="cd01949">
    <property type="entry name" value="GGDEF"/>
    <property type="match status" value="1"/>
</dbReference>
<dbReference type="PROSITE" id="PS50885">
    <property type="entry name" value="HAMP"/>
    <property type="match status" value="1"/>
</dbReference>
<dbReference type="InterPro" id="IPR050469">
    <property type="entry name" value="Diguanylate_Cyclase"/>
</dbReference>
<evidence type="ECO:0000256" key="1">
    <source>
        <dbReference type="ARBA" id="ARBA00004236"/>
    </source>
</evidence>
<evidence type="ECO:0000256" key="4">
    <source>
        <dbReference type="SAM" id="Phobius"/>
    </source>
</evidence>
<name>A0ABS1TT53_9BACI</name>
<evidence type="ECO:0000259" key="6">
    <source>
        <dbReference type="PROSITE" id="PS50887"/>
    </source>
</evidence>
<dbReference type="NCBIfam" id="TIGR00254">
    <property type="entry name" value="GGDEF"/>
    <property type="match status" value="1"/>
</dbReference>
<dbReference type="Pfam" id="PF05227">
    <property type="entry name" value="CHASE3"/>
    <property type="match status" value="1"/>
</dbReference>
<evidence type="ECO:0000256" key="2">
    <source>
        <dbReference type="ARBA" id="ARBA00022475"/>
    </source>
</evidence>
<comment type="subcellular location">
    <subcellularLocation>
        <location evidence="1">Cell membrane</location>
    </subcellularLocation>
</comment>
<dbReference type="SMART" id="SM00267">
    <property type="entry name" value="GGDEF"/>
    <property type="match status" value="1"/>
</dbReference>
<dbReference type="SUPFAM" id="SSF158472">
    <property type="entry name" value="HAMP domain-like"/>
    <property type="match status" value="1"/>
</dbReference>
<dbReference type="InterPro" id="IPR043128">
    <property type="entry name" value="Rev_trsase/Diguanyl_cyclase"/>
</dbReference>
<organism evidence="7 8">
    <name type="scientific">Neobacillus paridis</name>
    <dbReference type="NCBI Taxonomy" id="2803862"/>
    <lineage>
        <taxon>Bacteria</taxon>
        <taxon>Bacillati</taxon>
        <taxon>Bacillota</taxon>
        <taxon>Bacilli</taxon>
        <taxon>Bacillales</taxon>
        <taxon>Bacillaceae</taxon>
        <taxon>Neobacillus</taxon>
    </lineage>
</organism>
<dbReference type="PROSITE" id="PS50887">
    <property type="entry name" value="GGDEF"/>
    <property type="match status" value="1"/>
</dbReference>
<dbReference type="InterPro" id="IPR007891">
    <property type="entry name" value="CHASE3"/>
</dbReference>
<keyword evidence="8" id="KW-1185">Reference proteome</keyword>
<sequence>MISIGSIRYSLNVNIQGQRALDSIETSSNHLFKALIDQETGQRGYNLTKDADFLEPYWQGAKEFSESSEALLQKTKEFPDLHAEAQKIVEKGQYWHDHYGAALVVQTQKGNQPSVQILNEGKKAIDDFRRSTKNFSDKIEGQRSIVRNLMKTRINFTLAALMISIFVIIVIDLLINIKLLKSLIKPIIELSNCVKSYTEHDFSKGIPSYRKNDEMFELIKNVDFMRMELSNSITSLKSQVNIDELTGLYNRRHFNEFIEKEWELAKENSENFSLILFDIDYYKNYNDTYGHLAGDDCLKIISERLQDLNHAPPNCIARYGGEEFGIILLQRTEQEVLALAEEIRNAILDLKIPHQGSPIADYVTISLGAASIKPTGDMKPNEIISMADKALYASKQKGRNQVTYYTKQFSY</sequence>
<proteinExistence type="predicted"/>
<dbReference type="EMBL" id="JAESWB010000340">
    <property type="protein sequence ID" value="MBL4954501.1"/>
    <property type="molecule type" value="Genomic_DNA"/>
</dbReference>
<keyword evidence="2" id="KW-1003">Cell membrane</keyword>
<evidence type="ECO:0000256" key="3">
    <source>
        <dbReference type="ARBA" id="ARBA00023136"/>
    </source>
</evidence>
<evidence type="ECO:0000313" key="7">
    <source>
        <dbReference type="EMBL" id="MBL4954501.1"/>
    </source>
</evidence>
<reference evidence="7 8" key="1">
    <citation type="submission" date="2021-01" db="EMBL/GenBank/DDBJ databases">
        <title>Genome public.</title>
        <authorList>
            <person name="Liu C."/>
            <person name="Sun Q."/>
        </authorList>
    </citation>
    <scope>NUCLEOTIDE SEQUENCE [LARGE SCALE GENOMIC DNA]</scope>
    <source>
        <strain evidence="7 8">YIM B02564</strain>
    </source>
</reference>
<dbReference type="Proteomes" id="UP000623967">
    <property type="component" value="Unassembled WGS sequence"/>
</dbReference>
<dbReference type="Pfam" id="PF00990">
    <property type="entry name" value="GGDEF"/>
    <property type="match status" value="1"/>
</dbReference>
<evidence type="ECO:0000259" key="5">
    <source>
        <dbReference type="PROSITE" id="PS50885"/>
    </source>
</evidence>
<dbReference type="Gene3D" id="6.10.340.10">
    <property type="match status" value="1"/>
</dbReference>
<dbReference type="RefSeq" id="WP_202655742.1">
    <property type="nucleotide sequence ID" value="NZ_JAESWB010000340.1"/>
</dbReference>
<dbReference type="PANTHER" id="PTHR45138">
    <property type="entry name" value="REGULATORY COMPONENTS OF SENSORY TRANSDUCTION SYSTEM"/>
    <property type="match status" value="1"/>
</dbReference>
<gene>
    <name evidence="7" type="ORF">JK635_20280</name>
</gene>
<dbReference type="InterPro" id="IPR003660">
    <property type="entry name" value="HAMP_dom"/>
</dbReference>
<dbReference type="PANTHER" id="PTHR45138:SF9">
    <property type="entry name" value="DIGUANYLATE CYCLASE DGCM-RELATED"/>
    <property type="match status" value="1"/>
</dbReference>
<feature type="domain" description="HAMP" evidence="5">
    <location>
        <begin position="181"/>
        <end position="234"/>
    </location>
</feature>
<keyword evidence="4" id="KW-0812">Transmembrane</keyword>
<feature type="transmembrane region" description="Helical" evidence="4">
    <location>
        <begin position="154"/>
        <end position="175"/>
    </location>
</feature>
<accession>A0ABS1TT53</accession>
<dbReference type="SUPFAM" id="SSF55073">
    <property type="entry name" value="Nucleotide cyclase"/>
    <property type="match status" value="1"/>
</dbReference>
<dbReference type="InterPro" id="IPR000160">
    <property type="entry name" value="GGDEF_dom"/>
</dbReference>
<keyword evidence="4" id="KW-1133">Transmembrane helix</keyword>
<comment type="caution">
    <text evidence="7">The sequence shown here is derived from an EMBL/GenBank/DDBJ whole genome shotgun (WGS) entry which is preliminary data.</text>
</comment>
<dbReference type="InterPro" id="IPR029787">
    <property type="entry name" value="Nucleotide_cyclase"/>
</dbReference>
<feature type="domain" description="GGDEF" evidence="6">
    <location>
        <begin position="270"/>
        <end position="407"/>
    </location>
</feature>
<protein>
    <submittedName>
        <fullName evidence="7">Diguanylate cyclase</fullName>
    </submittedName>
</protein>